<dbReference type="AlphaFoldDB" id="A0A7K0JH29"/>
<name>A0A7K0JH29_PHOVU</name>
<dbReference type="EMBL" id="VULU01000025">
    <property type="protein sequence ID" value="MSS49331.1"/>
    <property type="molecule type" value="Genomic_DNA"/>
</dbReference>
<organism evidence="1 2">
    <name type="scientific">Phocaeicola vulgatus</name>
    <name type="common">Bacteroides vulgatus</name>
    <dbReference type="NCBI Taxonomy" id="821"/>
    <lineage>
        <taxon>Bacteria</taxon>
        <taxon>Pseudomonadati</taxon>
        <taxon>Bacteroidota</taxon>
        <taxon>Bacteroidia</taxon>
        <taxon>Bacteroidales</taxon>
        <taxon>Bacteroidaceae</taxon>
        <taxon>Phocaeicola</taxon>
    </lineage>
</organism>
<dbReference type="Proteomes" id="UP000460950">
    <property type="component" value="Unassembled WGS sequence"/>
</dbReference>
<evidence type="ECO:0000313" key="2">
    <source>
        <dbReference type="Proteomes" id="UP000460950"/>
    </source>
</evidence>
<dbReference type="PROSITE" id="PS51257">
    <property type="entry name" value="PROKAR_LIPOPROTEIN"/>
    <property type="match status" value="1"/>
</dbReference>
<comment type="caution">
    <text evidence="1">The sequence shown here is derived from an EMBL/GenBank/DDBJ whole genome shotgun (WGS) entry which is preliminary data.</text>
</comment>
<proteinExistence type="predicted"/>
<sequence length="159" mass="18434">MKRIIVFFAVIVQMALLSCCVEKQGYYDSGEESIIALICDITWTGGKKEYEDGSSWESIWNFDKDGTYTRTNVEIDKDGNKKEGEIRGRWSFATPNFSTLYFGGSNYWDIKELDKTIFSFYDRTGELNDPTTSKEYVEFYPYNDGKTNYTTYSIIKKCS</sequence>
<gene>
    <name evidence="1" type="ORF">FYJ30_13785</name>
</gene>
<accession>A0A7K0JH29</accession>
<reference evidence="1 2" key="1">
    <citation type="submission" date="2019-09" db="EMBL/GenBank/DDBJ databases">
        <title>In-depth cultivation of the pig gut microbiome towards novel bacterial diversity and tailored functional studies.</title>
        <authorList>
            <person name="Wylensek D."/>
            <person name="Hitch T.C.A."/>
            <person name="Clavel T."/>
        </authorList>
    </citation>
    <scope>NUCLEOTIDE SEQUENCE [LARGE SCALE GENOMIC DNA]</scope>
    <source>
        <strain evidence="1 2">WCA-389-WT-3C</strain>
    </source>
</reference>
<dbReference type="GeneID" id="93449202"/>
<evidence type="ECO:0000313" key="1">
    <source>
        <dbReference type="EMBL" id="MSS49331.1"/>
    </source>
</evidence>
<protein>
    <submittedName>
        <fullName evidence="1">Uncharacterized protein</fullName>
    </submittedName>
</protein>
<dbReference type="RefSeq" id="WP_007833656.1">
    <property type="nucleotide sequence ID" value="NZ_JABDSC010000083.1"/>
</dbReference>